<dbReference type="InterPro" id="IPR002847">
    <property type="entry name" value="F420-0_gamma-glut_ligase-dom"/>
</dbReference>
<dbReference type="GO" id="GO:0005525">
    <property type="term" value="F:GTP binding"/>
    <property type="evidence" value="ECO:0007669"/>
    <property type="project" value="UniProtKB-KW"/>
</dbReference>
<keyword evidence="1 9" id="KW-0436">Ligase</keyword>
<dbReference type="NCBIfam" id="NF009809">
    <property type="entry name" value="PRK13293.1"/>
    <property type="match status" value="1"/>
</dbReference>
<dbReference type="InterPro" id="IPR008225">
    <property type="entry name" value="F420-0_g-glutamyl_ligase"/>
</dbReference>
<evidence type="ECO:0000313" key="9">
    <source>
        <dbReference type="EMBL" id="RZN64651.1"/>
    </source>
</evidence>
<keyword evidence="5" id="KW-0630">Potassium</keyword>
<dbReference type="EC" id="6.3.2.31" evidence="9"/>
<organism evidence="9 10">
    <name type="scientific">Methanoliparum thermophilum</name>
    <dbReference type="NCBI Taxonomy" id="2491083"/>
    <lineage>
        <taxon>Archaea</taxon>
        <taxon>Methanobacteriati</taxon>
        <taxon>Methanobacteriota</taxon>
        <taxon>Candidatus Methanoliparia</taxon>
        <taxon>Candidatus Methanoliparales</taxon>
        <taxon>Candidatus Methanoliparaceae</taxon>
        <taxon>Candidatus Methanoliparum</taxon>
    </lineage>
</organism>
<accession>A0A520KS89</accession>
<sequence>MIFASKRRTKVPAPPCDFSTSSEERLFSLYASSIKLPIIKEGMDIGELLVDEIKKMGTGIEDNDIIVVAHTAVSKSEGRTRLLKNIKPTDKAIEISRKKNVTNQRFVAHKSKICDDDPRFIQAILDETEEIIIEYPPIFLVKAKCGNICINAGVDRSNIEDGSVILLPKDPDLSARKIGERIAAIEDKKVGVIISDTNGRPFRRGQVGFAIGAYNLDPIRDWKGKEDIFGRILRVSEEAIVDELAGLANILMGEGDWMTPAVLIRGLSILKEDARGIKTIYRDESTDYIKKALKKVSKIKDFFNNQSDIT</sequence>
<dbReference type="GO" id="GO:0052618">
    <property type="term" value="F:coenzyme F420-0:L-glutamate ligase activity"/>
    <property type="evidence" value="ECO:0007669"/>
    <property type="project" value="UniProtKB-EC"/>
</dbReference>
<evidence type="ECO:0000259" key="8">
    <source>
        <dbReference type="Pfam" id="PF01996"/>
    </source>
</evidence>
<feature type="domain" description="Coenzyme F420:L-glutamate ligase-like" evidence="8">
    <location>
        <begin position="34"/>
        <end position="266"/>
    </location>
</feature>
<keyword evidence="3" id="KW-0547">Nucleotide-binding</keyword>
<reference evidence="9 10" key="1">
    <citation type="journal article" date="2019" name="Nat. Microbiol.">
        <title>Wide diversity of methane and short-chain alkane metabolisms in uncultured archaea.</title>
        <authorList>
            <person name="Borrel G."/>
            <person name="Adam P.S."/>
            <person name="McKay L.J."/>
            <person name="Chen L.X."/>
            <person name="Sierra-Garcia I.N."/>
            <person name="Sieber C.M."/>
            <person name="Letourneur Q."/>
            <person name="Ghozlane A."/>
            <person name="Andersen G.L."/>
            <person name="Li W.J."/>
            <person name="Hallam S.J."/>
            <person name="Muyzer G."/>
            <person name="de Oliveira V.M."/>
            <person name="Inskeep W.P."/>
            <person name="Banfield J.F."/>
            <person name="Gribaldo S."/>
        </authorList>
    </citation>
    <scope>NUCLEOTIDE SEQUENCE [LARGE SCALE GENOMIC DNA]</scope>
    <source>
        <strain evidence="9">NM1a</strain>
    </source>
</reference>
<proteinExistence type="predicted"/>
<dbReference type="GO" id="GO:0046872">
    <property type="term" value="F:metal ion binding"/>
    <property type="evidence" value="ECO:0007669"/>
    <property type="project" value="UniProtKB-KW"/>
</dbReference>
<evidence type="ECO:0000256" key="2">
    <source>
        <dbReference type="ARBA" id="ARBA00022723"/>
    </source>
</evidence>
<dbReference type="Gene3D" id="3.30.1330.100">
    <property type="entry name" value="CofE-like"/>
    <property type="match status" value="1"/>
</dbReference>
<name>A0A520KS89_METT2</name>
<dbReference type="Pfam" id="PF01996">
    <property type="entry name" value="F420_ligase"/>
    <property type="match status" value="1"/>
</dbReference>
<keyword evidence="7" id="KW-0464">Manganese</keyword>
<protein>
    <submittedName>
        <fullName evidence="9">Coenzyme F420-0:L-glutamate ligase</fullName>
        <ecNumber evidence="9">6.3.2.31</ecNumber>
    </submittedName>
</protein>
<evidence type="ECO:0000256" key="1">
    <source>
        <dbReference type="ARBA" id="ARBA00022598"/>
    </source>
</evidence>
<keyword evidence="4" id="KW-0460">Magnesium</keyword>
<evidence type="ECO:0000256" key="4">
    <source>
        <dbReference type="ARBA" id="ARBA00022842"/>
    </source>
</evidence>
<evidence type="ECO:0000256" key="6">
    <source>
        <dbReference type="ARBA" id="ARBA00023134"/>
    </source>
</evidence>
<evidence type="ECO:0000256" key="5">
    <source>
        <dbReference type="ARBA" id="ARBA00022958"/>
    </source>
</evidence>
<evidence type="ECO:0000313" key="10">
    <source>
        <dbReference type="Proteomes" id="UP000317158"/>
    </source>
</evidence>
<dbReference type="PANTHER" id="PTHR47917">
    <property type="match status" value="1"/>
</dbReference>
<dbReference type="Gene3D" id="3.90.1660.10">
    <property type="entry name" value="CofE-like domain"/>
    <property type="match status" value="1"/>
</dbReference>
<keyword evidence="2" id="KW-0479">Metal-binding</keyword>
<dbReference type="AlphaFoldDB" id="A0A520KS89"/>
<keyword evidence="6" id="KW-0342">GTP-binding</keyword>
<dbReference type="SUPFAM" id="SSF144010">
    <property type="entry name" value="CofE-like"/>
    <property type="match status" value="1"/>
</dbReference>
<evidence type="ECO:0000256" key="7">
    <source>
        <dbReference type="ARBA" id="ARBA00023211"/>
    </source>
</evidence>
<dbReference type="PANTHER" id="PTHR47917:SF1">
    <property type="entry name" value="COENZYME F420:L-GLUTAMATE LIGASE"/>
    <property type="match status" value="1"/>
</dbReference>
<comment type="caution">
    <text evidence="9">The sequence shown here is derived from an EMBL/GenBank/DDBJ whole genome shotgun (WGS) entry which is preliminary data.</text>
</comment>
<evidence type="ECO:0000256" key="3">
    <source>
        <dbReference type="ARBA" id="ARBA00022741"/>
    </source>
</evidence>
<dbReference type="NCBIfam" id="TIGR01916">
    <property type="entry name" value="F420_cofE"/>
    <property type="match status" value="1"/>
</dbReference>
<dbReference type="Proteomes" id="UP000317158">
    <property type="component" value="Unassembled WGS sequence"/>
</dbReference>
<dbReference type="EMBL" id="RXIF01000006">
    <property type="protein sequence ID" value="RZN64651.1"/>
    <property type="molecule type" value="Genomic_DNA"/>
</dbReference>
<gene>
    <name evidence="9" type="ORF">EF806_04355</name>
</gene>